<keyword evidence="2" id="KW-1185">Reference proteome</keyword>
<dbReference type="RefSeq" id="WP_277863138.1">
    <property type="nucleotide sequence ID" value="NZ_JARRAG010000002.1"/>
</dbReference>
<evidence type="ECO:0000313" key="1">
    <source>
        <dbReference type="EMBL" id="MDG3006847.1"/>
    </source>
</evidence>
<reference evidence="1 2" key="1">
    <citation type="submission" date="2023-03" db="EMBL/GenBank/DDBJ databases">
        <title>Paludisphaera mucosa sp. nov. a novel planctomycete from northern fen.</title>
        <authorList>
            <person name="Ivanova A."/>
        </authorList>
    </citation>
    <scope>NUCLEOTIDE SEQUENCE [LARGE SCALE GENOMIC DNA]</scope>
    <source>
        <strain evidence="1 2">Pla2</strain>
    </source>
</reference>
<accession>A0ABT6FGY9</accession>
<proteinExistence type="predicted"/>
<protein>
    <submittedName>
        <fullName evidence="1">Uncharacterized protein</fullName>
    </submittedName>
</protein>
<sequence>MGTEAYYSRSAEASDRTVADLVGLLTAAGYPCCEEADEWGRRVAFEGFESYLDLTVEDEAVVFATFDMAILHDPPDLFEAVERVFVEDGWDLGADDES</sequence>
<dbReference type="EMBL" id="JARRAG010000002">
    <property type="protein sequence ID" value="MDG3006847.1"/>
    <property type="molecule type" value="Genomic_DNA"/>
</dbReference>
<name>A0ABT6FGY9_9BACT</name>
<comment type="caution">
    <text evidence="1">The sequence shown here is derived from an EMBL/GenBank/DDBJ whole genome shotgun (WGS) entry which is preliminary data.</text>
</comment>
<dbReference type="Proteomes" id="UP001216907">
    <property type="component" value="Unassembled WGS sequence"/>
</dbReference>
<evidence type="ECO:0000313" key="2">
    <source>
        <dbReference type="Proteomes" id="UP001216907"/>
    </source>
</evidence>
<organism evidence="1 2">
    <name type="scientific">Paludisphaera mucosa</name>
    <dbReference type="NCBI Taxonomy" id="3030827"/>
    <lineage>
        <taxon>Bacteria</taxon>
        <taxon>Pseudomonadati</taxon>
        <taxon>Planctomycetota</taxon>
        <taxon>Planctomycetia</taxon>
        <taxon>Isosphaerales</taxon>
        <taxon>Isosphaeraceae</taxon>
        <taxon>Paludisphaera</taxon>
    </lineage>
</organism>
<gene>
    <name evidence="1" type="ORF">PZE19_24005</name>
</gene>